<evidence type="ECO:0000313" key="7">
    <source>
        <dbReference type="Proteomes" id="UP000277108"/>
    </source>
</evidence>
<evidence type="ECO:0000313" key="6">
    <source>
        <dbReference type="EMBL" id="RPF54723.1"/>
    </source>
</evidence>
<reference evidence="6 7" key="1">
    <citation type="submission" date="2018-11" db="EMBL/GenBank/DDBJ databases">
        <title>Genomic Encyclopedia of Type Strains, Phase IV (KMG-IV): sequencing the most valuable type-strain genomes for metagenomic binning, comparative biology and taxonomic classification.</title>
        <authorList>
            <person name="Goeker M."/>
        </authorList>
    </citation>
    <scope>NUCLEOTIDE SEQUENCE [LARGE SCALE GENOMIC DNA]</scope>
    <source>
        <strain evidence="6 7">DSM 29158</strain>
    </source>
</reference>
<dbReference type="Proteomes" id="UP000277108">
    <property type="component" value="Unassembled WGS sequence"/>
</dbReference>
<keyword evidence="7" id="KW-1185">Reference proteome</keyword>
<dbReference type="GO" id="GO:0016020">
    <property type="term" value="C:membrane"/>
    <property type="evidence" value="ECO:0007669"/>
    <property type="project" value="UniProtKB-SubCell"/>
</dbReference>
<accession>A0A3N5BBD8</accession>
<protein>
    <submittedName>
        <fullName evidence="6">SPP1 family holin</fullName>
    </submittedName>
</protein>
<proteinExistence type="predicted"/>
<dbReference type="RefSeq" id="WP_123808570.1">
    <property type="nucleotide sequence ID" value="NZ_RKRK01000006.1"/>
</dbReference>
<dbReference type="EMBL" id="RKRK01000006">
    <property type="protein sequence ID" value="RPF54723.1"/>
    <property type="molecule type" value="Genomic_DNA"/>
</dbReference>
<keyword evidence="3 5" id="KW-1133">Transmembrane helix</keyword>
<dbReference type="AlphaFoldDB" id="A0A3N5BBD8"/>
<organism evidence="6 7">
    <name type="scientific">Abyssicoccus albus</name>
    <dbReference type="NCBI Taxonomy" id="1817405"/>
    <lineage>
        <taxon>Bacteria</taxon>
        <taxon>Bacillati</taxon>
        <taxon>Bacillota</taxon>
        <taxon>Bacilli</taxon>
        <taxon>Bacillales</taxon>
        <taxon>Abyssicoccaceae</taxon>
    </lineage>
</organism>
<evidence type="ECO:0000256" key="3">
    <source>
        <dbReference type="ARBA" id="ARBA00022989"/>
    </source>
</evidence>
<keyword evidence="4 5" id="KW-0472">Membrane</keyword>
<evidence type="ECO:0000256" key="4">
    <source>
        <dbReference type="ARBA" id="ARBA00023136"/>
    </source>
</evidence>
<evidence type="ECO:0000256" key="2">
    <source>
        <dbReference type="ARBA" id="ARBA00022692"/>
    </source>
</evidence>
<dbReference type="Pfam" id="PF04688">
    <property type="entry name" value="Holin_SPP1"/>
    <property type="match status" value="1"/>
</dbReference>
<keyword evidence="2 5" id="KW-0812">Transmembrane</keyword>
<evidence type="ECO:0000256" key="1">
    <source>
        <dbReference type="ARBA" id="ARBA00004370"/>
    </source>
</evidence>
<feature type="transmembrane region" description="Helical" evidence="5">
    <location>
        <begin position="38"/>
        <end position="56"/>
    </location>
</feature>
<dbReference type="InterPro" id="IPR006479">
    <property type="entry name" value="Holin"/>
</dbReference>
<dbReference type="NCBIfam" id="TIGR01592">
    <property type="entry name" value="holin_SPP1"/>
    <property type="match status" value="1"/>
</dbReference>
<evidence type="ECO:0000256" key="5">
    <source>
        <dbReference type="SAM" id="Phobius"/>
    </source>
</evidence>
<feature type="transmembrane region" description="Helical" evidence="5">
    <location>
        <begin position="7"/>
        <end position="26"/>
    </location>
</feature>
<name>A0A3N5BBD8_9BACL</name>
<sequence length="102" mass="11510">MPQNKGTWIRFILLAVSLISTGLVLFGKEPLEYDEVQLEQTLTFLFTVGASAYAAFKNNDTTKEGAIGTEITKQLKRDKLTSRQIEKVERQVDEEEELKGDS</sequence>
<gene>
    <name evidence="6" type="ORF">EDD62_1683</name>
</gene>
<comment type="subcellular location">
    <subcellularLocation>
        <location evidence="1">Membrane</location>
    </subcellularLocation>
</comment>
<comment type="caution">
    <text evidence="6">The sequence shown here is derived from an EMBL/GenBank/DDBJ whole genome shotgun (WGS) entry which is preliminary data.</text>
</comment>